<keyword evidence="4" id="KW-1134">Transmembrane beta strand</keyword>
<feature type="domain" description="PapC N-terminal" evidence="11">
    <location>
        <begin position="16"/>
        <end position="160"/>
    </location>
</feature>
<dbReference type="InterPro" id="IPR025949">
    <property type="entry name" value="PapC-like_C"/>
</dbReference>
<organism evidence="12 13">
    <name type="scientific">Bowmanella yangjiangensis</name>
    <dbReference type="NCBI Taxonomy" id="2811230"/>
    <lineage>
        <taxon>Bacteria</taxon>
        <taxon>Pseudomonadati</taxon>
        <taxon>Pseudomonadota</taxon>
        <taxon>Gammaproteobacteria</taxon>
        <taxon>Alteromonadales</taxon>
        <taxon>Alteromonadaceae</taxon>
        <taxon>Bowmanella</taxon>
    </lineage>
</organism>
<reference evidence="12 13" key="1">
    <citation type="submission" date="2021-03" db="EMBL/GenBank/DDBJ databases">
        <title>novel species isolated from a fishpond in China.</title>
        <authorList>
            <person name="Lu H."/>
            <person name="Cai Z."/>
        </authorList>
    </citation>
    <scope>NUCLEOTIDE SEQUENCE [LARGE SCALE GENOMIC DNA]</scope>
    <source>
        <strain evidence="12 13">Y57</strain>
    </source>
</reference>
<dbReference type="Pfam" id="PF13953">
    <property type="entry name" value="PapC_C"/>
    <property type="match status" value="1"/>
</dbReference>
<keyword evidence="5" id="KW-1029">Fimbrium biogenesis</keyword>
<evidence type="ECO:0000256" key="8">
    <source>
        <dbReference type="ARBA" id="ARBA00023136"/>
    </source>
</evidence>
<dbReference type="Pfam" id="PF00577">
    <property type="entry name" value="Usher"/>
    <property type="match status" value="1"/>
</dbReference>
<evidence type="ECO:0000256" key="4">
    <source>
        <dbReference type="ARBA" id="ARBA00022452"/>
    </source>
</evidence>
<dbReference type="InterPro" id="IPR037224">
    <property type="entry name" value="PapC_N_sf"/>
</dbReference>
<dbReference type="Gene3D" id="3.10.20.410">
    <property type="match status" value="1"/>
</dbReference>
<protein>
    <submittedName>
        <fullName evidence="12">Fimbrial biogenesis outer membrane usher protein</fullName>
    </submittedName>
</protein>
<keyword evidence="3" id="KW-0813">Transport</keyword>
<proteinExistence type="inferred from homology"/>
<dbReference type="Proteomes" id="UP000663992">
    <property type="component" value="Unassembled WGS sequence"/>
</dbReference>
<name>A0ABS3D114_9ALTE</name>
<evidence type="ECO:0000256" key="1">
    <source>
        <dbReference type="ARBA" id="ARBA00004571"/>
    </source>
</evidence>
<evidence type="ECO:0000259" key="10">
    <source>
        <dbReference type="Pfam" id="PF13953"/>
    </source>
</evidence>
<evidence type="ECO:0000256" key="9">
    <source>
        <dbReference type="ARBA" id="ARBA00023237"/>
    </source>
</evidence>
<keyword evidence="13" id="KW-1185">Reference proteome</keyword>
<evidence type="ECO:0000313" key="13">
    <source>
        <dbReference type="Proteomes" id="UP000663992"/>
    </source>
</evidence>
<dbReference type="Gene3D" id="2.60.40.2610">
    <property type="entry name" value="Outer membrane usher protein FimD, plug domain"/>
    <property type="match status" value="1"/>
</dbReference>
<keyword evidence="9" id="KW-0998">Cell outer membrane</keyword>
<evidence type="ECO:0000256" key="5">
    <source>
        <dbReference type="ARBA" id="ARBA00022558"/>
    </source>
</evidence>
<keyword evidence="7" id="KW-0732">Signal</keyword>
<evidence type="ECO:0000256" key="7">
    <source>
        <dbReference type="ARBA" id="ARBA00022729"/>
    </source>
</evidence>
<keyword evidence="6" id="KW-0812">Transmembrane</keyword>
<dbReference type="PANTHER" id="PTHR30451:SF21">
    <property type="entry name" value="FIMBRIAL USHER DOMAIN-CONTAINING PROTEIN YDET-RELATED"/>
    <property type="match status" value="1"/>
</dbReference>
<sequence length="811" mass="88156">MGAVLVHAAEPVATVFNEAFLELGGGPADVDLSMFAFGSRVLAGEYRVDVLRNDILLGRFTVRFVEREAGSDARPCLSAEQLGEWGLNLAALPAVSTTLQETCIDLEAQLAEARVDYDAAAQRLRLSIPQAALSRKARGTIDPRLWDQGMNAALFDYQLSLARNDEGRAGGESSNTLFGRMHGGLNLGSWRLRQQFTYNRDRLGQRSWQDGRTYAQRDIQALGGQLLVGDGNTLGELFDGFQFRGVQLSSDEAMLPDSLRAYAPTVRGVAQSNARVVVRQNGFIIYSTYVAPGQFTLDDLYPTANGGDLEVTILEADGRQVRYTQAFSSVPTLLREGRWRYELSAGEYRTGYEDERLRPYFFQGTLARGLSGDFSLYGGVLLGQGYQAGLLGVGKNMLGFGALSLDLSDARTRSDQGHLSGQSLRLLYAKTLERTDTTFRVAGYRYSTPGFRSFPEAVQMQALESNELPFLDRRSELQVDLSQSMGRWGALFFSARQQRYWGSGGQERFVQLGVSGSYRQLSYNLYYNQYRTPFAAQERQLMLSLSIPLGSSGASGMYSVSRGSDQRLYQQASLFGNTLDDRNLDYGVTVDRSDEQGSRGSLNLGYRGRYGRVDLGHSQGEGYEQTNLGLSGGMVAHADGLTLSQPLGETIALVRIPDAEGLALQSQVGVRTDGSGYAVVPSLTPYRSNRLALSLSGLGGNVEVLTAVQEVVPTRGAVVLAPFEARSGYRLMLQLSDAQGEPLPFGARIADTSGQELGLVGPEGLAYVAGAAPAGELSVSWGAGAASCTVAYRVSQETLQTPIRNLKETCR</sequence>
<accession>A0ABS3D114</accession>
<dbReference type="Gene3D" id="2.60.40.3110">
    <property type="match status" value="1"/>
</dbReference>
<dbReference type="InterPro" id="IPR025885">
    <property type="entry name" value="PapC_N"/>
</dbReference>
<dbReference type="InterPro" id="IPR000015">
    <property type="entry name" value="Fimb_usher"/>
</dbReference>
<dbReference type="SUPFAM" id="SSF141729">
    <property type="entry name" value="FimD N-terminal domain-like"/>
    <property type="match status" value="1"/>
</dbReference>
<evidence type="ECO:0000256" key="6">
    <source>
        <dbReference type="ARBA" id="ARBA00022692"/>
    </source>
</evidence>
<keyword evidence="8" id="KW-0472">Membrane</keyword>
<dbReference type="InterPro" id="IPR043142">
    <property type="entry name" value="PapC-like_C_sf"/>
</dbReference>
<dbReference type="Gene3D" id="2.60.40.2070">
    <property type="match status" value="1"/>
</dbReference>
<dbReference type="EMBL" id="JAFKCS010000043">
    <property type="protein sequence ID" value="MBN7822280.1"/>
    <property type="molecule type" value="Genomic_DNA"/>
</dbReference>
<evidence type="ECO:0000259" key="11">
    <source>
        <dbReference type="Pfam" id="PF13954"/>
    </source>
</evidence>
<gene>
    <name evidence="12" type="ORF">J0A65_20610</name>
</gene>
<comment type="subcellular location">
    <subcellularLocation>
        <location evidence="1">Cell outer membrane</location>
        <topology evidence="1">Multi-pass membrane protein</topology>
    </subcellularLocation>
</comment>
<comment type="similarity">
    <text evidence="2">Belongs to the fimbrial export usher family.</text>
</comment>
<evidence type="ECO:0000256" key="3">
    <source>
        <dbReference type="ARBA" id="ARBA00022448"/>
    </source>
</evidence>
<evidence type="ECO:0000256" key="2">
    <source>
        <dbReference type="ARBA" id="ARBA00008064"/>
    </source>
</evidence>
<evidence type="ECO:0000313" key="12">
    <source>
        <dbReference type="EMBL" id="MBN7822280.1"/>
    </source>
</evidence>
<dbReference type="Pfam" id="PF13954">
    <property type="entry name" value="PapC_N"/>
    <property type="match status" value="1"/>
</dbReference>
<feature type="domain" description="PapC-like C-terminal" evidence="10">
    <location>
        <begin position="732"/>
        <end position="795"/>
    </location>
</feature>
<comment type="caution">
    <text evidence="12">The sequence shown here is derived from an EMBL/GenBank/DDBJ whole genome shotgun (WGS) entry which is preliminary data.</text>
</comment>
<dbReference type="PANTHER" id="PTHR30451">
    <property type="entry name" value="OUTER MEMBRANE USHER PROTEIN"/>
    <property type="match status" value="1"/>
</dbReference>
<dbReference type="InterPro" id="IPR042186">
    <property type="entry name" value="FimD_plug_dom"/>
</dbReference>